<dbReference type="Gene3D" id="3.30.450.40">
    <property type="match status" value="1"/>
</dbReference>
<sequence>MYKFTRNDHAQPTLLENILLDIRLAINCESGILYLHRAGKLYVEAIQGSDGYTYKRGQIVNKSFMALEVDETSAVGYSFIYSRVVNTDALGNVEYPFLHNGLKQPYEEELAIAEGSGLYVPITNYSGEKLGVIRLANAIDDTGARTAFTSIHARAARIIATYFNICVSNAKDAYVADEMVKALAHLMSAFTDEIKGVPEGHTRHLINLSKQFIKYLRKTDLAPSASEVNEANVVELVACLKDIGYLDSNIKNNMAASGQVEIYNLLKTRFLAIKEQRKFQLLKEVLQGDFDERKNLSETAWQEIRIIEDEMNTALNFIEMLSNSACIASESTQRYIEDLVSQSWLNAEGKEVPWLTREEATFLLKDCSEISNGVNNLATEQMIVASSRLLKRIVFTNKYKDIPELITGLHEYNAYLNYPLGEMIVEPPLLVIVLQVVETFLNKIERLGEYNLSRAEKVLDEMALEQKHNRLMIVRFKESGSWQNL</sequence>
<dbReference type="Proteomes" id="UP000824099">
    <property type="component" value="Unassembled WGS sequence"/>
</dbReference>
<reference evidence="1" key="1">
    <citation type="submission" date="2020-10" db="EMBL/GenBank/DDBJ databases">
        <authorList>
            <person name="Gilroy R."/>
        </authorList>
    </citation>
    <scope>NUCLEOTIDE SEQUENCE</scope>
    <source>
        <strain evidence="1">CHK160-1198</strain>
    </source>
</reference>
<organism evidence="1 2">
    <name type="scientific">Candidatus Avacidaminococcus intestinavium</name>
    <dbReference type="NCBI Taxonomy" id="2840684"/>
    <lineage>
        <taxon>Bacteria</taxon>
        <taxon>Bacillati</taxon>
        <taxon>Bacillota</taxon>
        <taxon>Negativicutes</taxon>
        <taxon>Acidaminococcales</taxon>
        <taxon>Acidaminococcaceae</taxon>
        <taxon>Acidaminococcaceae incertae sedis</taxon>
        <taxon>Candidatus Avacidaminococcus</taxon>
    </lineage>
</organism>
<evidence type="ECO:0000313" key="2">
    <source>
        <dbReference type="Proteomes" id="UP000824099"/>
    </source>
</evidence>
<protein>
    <recommendedName>
        <fullName evidence="3">GAF domain-containing protein</fullName>
    </recommendedName>
</protein>
<name>A0A9D1SLH0_9FIRM</name>
<comment type="caution">
    <text evidence="1">The sequence shown here is derived from an EMBL/GenBank/DDBJ whole genome shotgun (WGS) entry which is preliminary data.</text>
</comment>
<dbReference type="SUPFAM" id="SSF55781">
    <property type="entry name" value="GAF domain-like"/>
    <property type="match status" value="1"/>
</dbReference>
<evidence type="ECO:0008006" key="3">
    <source>
        <dbReference type="Google" id="ProtNLM"/>
    </source>
</evidence>
<dbReference type="EMBL" id="DVNI01000040">
    <property type="protein sequence ID" value="HIU63997.1"/>
    <property type="molecule type" value="Genomic_DNA"/>
</dbReference>
<evidence type="ECO:0000313" key="1">
    <source>
        <dbReference type="EMBL" id="HIU63997.1"/>
    </source>
</evidence>
<dbReference type="InterPro" id="IPR029016">
    <property type="entry name" value="GAF-like_dom_sf"/>
</dbReference>
<proteinExistence type="predicted"/>
<reference evidence="1" key="2">
    <citation type="journal article" date="2021" name="PeerJ">
        <title>Extensive microbial diversity within the chicken gut microbiome revealed by metagenomics and culture.</title>
        <authorList>
            <person name="Gilroy R."/>
            <person name="Ravi A."/>
            <person name="Getino M."/>
            <person name="Pursley I."/>
            <person name="Horton D.L."/>
            <person name="Alikhan N.F."/>
            <person name="Baker D."/>
            <person name="Gharbi K."/>
            <person name="Hall N."/>
            <person name="Watson M."/>
            <person name="Adriaenssens E.M."/>
            <person name="Foster-Nyarko E."/>
            <person name="Jarju S."/>
            <person name="Secka A."/>
            <person name="Antonio M."/>
            <person name="Oren A."/>
            <person name="Chaudhuri R.R."/>
            <person name="La Ragione R."/>
            <person name="Hildebrand F."/>
            <person name="Pallen M.J."/>
        </authorList>
    </citation>
    <scope>NUCLEOTIDE SEQUENCE</scope>
    <source>
        <strain evidence="1">CHK160-1198</strain>
    </source>
</reference>
<dbReference type="AlphaFoldDB" id="A0A9D1SLH0"/>
<gene>
    <name evidence="1" type="ORF">IAB06_02990</name>
</gene>
<accession>A0A9D1SLH0</accession>